<accession>A0A3P7TV26</accession>
<proteinExistence type="predicted"/>
<protein>
    <submittedName>
        <fullName evidence="1">Uncharacterized protein</fullName>
    </submittedName>
</protein>
<keyword evidence="2" id="KW-1185">Reference proteome</keyword>
<gene>
    <name evidence="1" type="ORF">BTMF_LOCUS4193</name>
</gene>
<organism evidence="1 2">
    <name type="scientific">Brugia timori</name>
    <dbReference type="NCBI Taxonomy" id="42155"/>
    <lineage>
        <taxon>Eukaryota</taxon>
        <taxon>Metazoa</taxon>
        <taxon>Ecdysozoa</taxon>
        <taxon>Nematoda</taxon>
        <taxon>Chromadorea</taxon>
        <taxon>Rhabditida</taxon>
        <taxon>Spirurina</taxon>
        <taxon>Spiruromorpha</taxon>
        <taxon>Filarioidea</taxon>
        <taxon>Onchocercidae</taxon>
        <taxon>Brugia</taxon>
    </lineage>
</organism>
<dbReference type="EMBL" id="UZAG01004060">
    <property type="protein sequence ID" value="VDO16314.1"/>
    <property type="molecule type" value="Genomic_DNA"/>
</dbReference>
<dbReference type="AlphaFoldDB" id="A0A3P7TV26"/>
<evidence type="ECO:0000313" key="1">
    <source>
        <dbReference type="EMBL" id="VDO16314.1"/>
    </source>
</evidence>
<name>A0A3P7TV26_9BILA</name>
<evidence type="ECO:0000313" key="2">
    <source>
        <dbReference type="Proteomes" id="UP000280834"/>
    </source>
</evidence>
<dbReference type="Proteomes" id="UP000280834">
    <property type="component" value="Unassembled WGS sequence"/>
</dbReference>
<sequence length="180" mass="20409">MRLRDIFDVFVCEHIEDDRLRDKLSCPTYVVPEILKDSPEYAARALIFGMLRKESSEHPTVEQLLYIALDEQCLNKTNVVSFRSTLLGWLEIPSFRGVISNSAFEFAGRIMKVIFNFSTKNEDQVVPAFSPAMCNVQQHLRIMHNIIADSFLATASKEENVAELPSPSHFAPVLAVITTF</sequence>
<feature type="non-terminal residue" evidence="1">
    <location>
        <position position="180"/>
    </location>
</feature>
<reference evidence="1 2" key="1">
    <citation type="submission" date="2018-11" db="EMBL/GenBank/DDBJ databases">
        <authorList>
            <consortium name="Pathogen Informatics"/>
        </authorList>
    </citation>
    <scope>NUCLEOTIDE SEQUENCE [LARGE SCALE GENOMIC DNA]</scope>
</reference>